<feature type="region of interest" description="Disordered" evidence="1">
    <location>
        <begin position="209"/>
        <end position="233"/>
    </location>
</feature>
<sequence>MVTEQQPLRHPPRSSEFPDPRATDAREEELQQTLVRVVKLLSAKGIRFAVAGDCAAHLLGGPPAEQDVTIVLTRDDARRAAEALATAGMRAAGRREDRLNTVYDGDTPVDLVFGRPNSVAVTGRLLDRASSVQIGSAAAPVIAATDLMTDKLHELGTHRCDFVPMVQLARVLGERVDWPAVAATTADSPYARAFLGLVADLSIAAATPPTAGGGARSYPTTRPSGLGPEPPVR</sequence>
<dbReference type="Proteomes" id="UP000183561">
    <property type="component" value="Unassembled WGS sequence"/>
</dbReference>
<evidence type="ECO:0008006" key="4">
    <source>
        <dbReference type="Google" id="ProtNLM"/>
    </source>
</evidence>
<evidence type="ECO:0000313" key="2">
    <source>
        <dbReference type="EMBL" id="SEB31711.1"/>
    </source>
</evidence>
<protein>
    <recommendedName>
        <fullName evidence="4">Nucleotidyltransferase family protein</fullName>
    </recommendedName>
</protein>
<dbReference type="Gene3D" id="3.30.460.40">
    <property type="match status" value="1"/>
</dbReference>
<proteinExistence type="predicted"/>
<feature type="compositionally biased region" description="Basic and acidic residues" evidence="1">
    <location>
        <begin position="16"/>
        <end position="27"/>
    </location>
</feature>
<gene>
    <name evidence="2" type="ORF">SAMN04490239_0418</name>
</gene>
<dbReference type="EMBL" id="FNSV01000002">
    <property type="protein sequence ID" value="SEB31711.1"/>
    <property type="molecule type" value="Genomic_DNA"/>
</dbReference>
<keyword evidence="3" id="KW-1185">Reference proteome</keyword>
<evidence type="ECO:0000256" key="1">
    <source>
        <dbReference type="SAM" id="MobiDB-lite"/>
    </source>
</evidence>
<organism evidence="2 3">
    <name type="scientific">Rhodococcus koreensis</name>
    <dbReference type="NCBI Taxonomy" id="99653"/>
    <lineage>
        <taxon>Bacteria</taxon>
        <taxon>Bacillati</taxon>
        <taxon>Actinomycetota</taxon>
        <taxon>Actinomycetes</taxon>
        <taxon>Mycobacteriales</taxon>
        <taxon>Nocardiaceae</taxon>
        <taxon>Rhodococcus</taxon>
    </lineage>
</organism>
<dbReference type="RefSeq" id="WP_074933517.1">
    <property type="nucleotide sequence ID" value="NZ_FNSV01000002.1"/>
</dbReference>
<dbReference type="AlphaFoldDB" id="A0A1H4ICF9"/>
<dbReference type="InterPro" id="IPR043519">
    <property type="entry name" value="NT_sf"/>
</dbReference>
<dbReference type="SUPFAM" id="SSF81301">
    <property type="entry name" value="Nucleotidyltransferase"/>
    <property type="match status" value="1"/>
</dbReference>
<evidence type="ECO:0000313" key="3">
    <source>
        <dbReference type="Proteomes" id="UP000183561"/>
    </source>
</evidence>
<feature type="region of interest" description="Disordered" evidence="1">
    <location>
        <begin position="1"/>
        <end position="27"/>
    </location>
</feature>
<accession>A0A1H4ICF9</accession>
<name>A0A1H4ICF9_9NOCA</name>
<reference evidence="3" key="1">
    <citation type="submission" date="2016-10" db="EMBL/GenBank/DDBJ databases">
        <authorList>
            <person name="Varghese N."/>
            <person name="Submissions S."/>
        </authorList>
    </citation>
    <scope>NUCLEOTIDE SEQUENCE [LARGE SCALE GENOMIC DNA]</scope>
    <source>
        <strain evidence="3">DSM 44498</strain>
    </source>
</reference>